<evidence type="ECO:0000259" key="1">
    <source>
        <dbReference type="PROSITE" id="PS51186"/>
    </source>
</evidence>
<dbReference type="PANTHER" id="PTHR43792:SF1">
    <property type="entry name" value="N-ACETYLTRANSFERASE DOMAIN-CONTAINING PROTEIN"/>
    <property type="match status" value="1"/>
</dbReference>
<dbReference type="EMBL" id="JABBXD010000002">
    <property type="protein sequence ID" value="MBD3585077.1"/>
    <property type="molecule type" value="Genomic_DNA"/>
</dbReference>
<name>A0ABR8LFP3_9ALTE</name>
<protein>
    <submittedName>
        <fullName evidence="2">GNAT family N-acetyltransferase</fullName>
    </submittedName>
</protein>
<dbReference type="InterPro" id="IPR051531">
    <property type="entry name" value="N-acetyltransferase"/>
</dbReference>
<dbReference type="Gene3D" id="3.40.630.30">
    <property type="match status" value="1"/>
</dbReference>
<dbReference type="RefSeq" id="WP_191022801.1">
    <property type="nucleotide sequence ID" value="NZ_JABBXD010000002.1"/>
</dbReference>
<dbReference type="PROSITE" id="PS51186">
    <property type="entry name" value="GNAT"/>
    <property type="match status" value="1"/>
</dbReference>
<organism evidence="2 3">
    <name type="scientific">Salinimonas profundi</name>
    <dbReference type="NCBI Taxonomy" id="2729140"/>
    <lineage>
        <taxon>Bacteria</taxon>
        <taxon>Pseudomonadati</taxon>
        <taxon>Pseudomonadota</taxon>
        <taxon>Gammaproteobacteria</taxon>
        <taxon>Alteromonadales</taxon>
        <taxon>Alteromonadaceae</taxon>
        <taxon>Alteromonas/Salinimonas group</taxon>
        <taxon>Salinimonas</taxon>
    </lineage>
</organism>
<reference evidence="2 3" key="1">
    <citation type="submission" date="2020-04" db="EMBL/GenBank/DDBJ databases">
        <title>Salinimonas sp. HHU 13199.</title>
        <authorList>
            <person name="Cui X."/>
            <person name="Zhang D."/>
        </authorList>
    </citation>
    <scope>NUCLEOTIDE SEQUENCE [LARGE SCALE GENOMIC DNA]</scope>
    <source>
        <strain evidence="2 3">HHU 13199</strain>
    </source>
</reference>
<dbReference type="Pfam" id="PF13302">
    <property type="entry name" value="Acetyltransf_3"/>
    <property type="match status" value="1"/>
</dbReference>
<sequence>MEFADTERLKFSYITADEADFLWELDQDEEVMKHLNGGVKTTRDEIETVFLPRLAAYANPALGWGLWKVILKDTDEAIGWILVRPFGFFTSHPEADNIELGWRFKRAFWGKGFASEAARGIRDGLASTGITKFSAVTLPDNANSIAIMKKLGMTYSHSQFYEDSVFSEDVVVYSQEI</sequence>
<comment type="caution">
    <text evidence="2">The sequence shown here is derived from an EMBL/GenBank/DDBJ whole genome shotgun (WGS) entry which is preliminary data.</text>
</comment>
<evidence type="ECO:0000313" key="3">
    <source>
        <dbReference type="Proteomes" id="UP000624419"/>
    </source>
</evidence>
<proteinExistence type="predicted"/>
<dbReference type="SUPFAM" id="SSF55729">
    <property type="entry name" value="Acyl-CoA N-acyltransferases (Nat)"/>
    <property type="match status" value="1"/>
</dbReference>
<dbReference type="InterPro" id="IPR000182">
    <property type="entry name" value="GNAT_dom"/>
</dbReference>
<dbReference type="Proteomes" id="UP000624419">
    <property type="component" value="Unassembled WGS sequence"/>
</dbReference>
<dbReference type="PANTHER" id="PTHR43792">
    <property type="entry name" value="GNAT FAMILY, PUTATIVE (AFU_ORTHOLOGUE AFUA_3G00765)-RELATED-RELATED"/>
    <property type="match status" value="1"/>
</dbReference>
<feature type="domain" description="N-acetyltransferase" evidence="1">
    <location>
        <begin position="9"/>
        <end position="177"/>
    </location>
</feature>
<accession>A0ABR8LFP3</accession>
<keyword evidence="3" id="KW-1185">Reference proteome</keyword>
<dbReference type="InterPro" id="IPR016181">
    <property type="entry name" value="Acyl_CoA_acyltransferase"/>
</dbReference>
<evidence type="ECO:0000313" key="2">
    <source>
        <dbReference type="EMBL" id="MBD3585077.1"/>
    </source>
</evidence>
<gene>
    <name evidence="2" type="ORF">HHX48_04935</name>
</gene>